<evidence type="ECO:0000256" key="1">
    <source>
        <dbReference type="SAM" id="Phobius"/>
    </source>
</evidence>
<dbReference type="EMBL" id="LGIA01000175">
    <property type="protein sequence ID" value="KOH43930.1"/>
    <property type="molecule type" value="Genomic_DNA"/>
</dbReference>
<keyword evidence="1" id="KW-0812">Transmembrane</keyword>
<accession>A0A0L8V611</accession>
<keyword evidence="1" id="KW-1133">Transmembrane helix</keyword>
<sequence>MLPLFFSFLVVCFCCSEIVFFLRILKQGQTISKISDYFVIGQRYVFGGNIDNKPPI</sequence>
<comment type="caution">
    <text evidence="2">The sequence shown here is derived from an EMBL/GenBank/DDBJ whole genome shotgun (WGS) entry which is preliminary data.</text>
</comment>
<dbReference type="Proteomes" id="UP000036958">
    <property type="component" value="Unassembled WGS sequence"/>
</dbReference>
<evidence type="ECO:0000313" key="2">
    <source>
        <dbReference type="EMBL" id="KOH43930.1"/>
    </source>
</evidence>
<keyword evidence="1" id="KW-0472">Membrane</keyword>
<proteinExistence type="predicted"/>
<keyword evidence="3" id="KW-1185">Reference proteome</keyword>
<reference evidence="3" key="1">
    <citation type="submission" date="2015-07" db="EMBL/GenBank/DDBJ databases">
        <title>Genome sequencing of Sunxiuqinia dokdonensis strain SK.</title>
        <authorList>
            <person name="Ahn S."/>
            <person name="Kim B.-C."/>
        </authorList>
    </citation>
    <scope>NUCLEOTIDE SEQUENCE [LARGE SCALE GENOMIC DNA]</scope>
    <source>
        <strain evidence="3">SK</strain>
    </source>
</reference>
<name>A0A0L8V611_9BACT</name>
<dbReference type="STRING" id="1409788.NC99_32890"/>
<feature type="transmembrane region" description="Helical" evidence="1">
    <location>
        <begin position="6"/>
        <end position="25"/>
    </location>
</feature>
<organism evidence="2 3">
    <name type="scientific">Sunxiuqinia dokdonensis</name>
    <dbReference type="NCBI Taxonomy" id="1409788"/>
    <lineage>
        <taxon>Bacteria</taxon>
        <taxon>Pseudomonadati</taxon>
        <taxon>Bacteroidota</taxon>
        <taxon>Bacteroidia</taxon>
        <taxon>Marinilabiliales</taxon>
        <taxon>Prolixibacteraceae</taxon>
        <taxon>Sunxiuqinia</taxon>
    </lineage>
</organism>
<protein>
    <submittedName>
        <fullName evidence="2">Uncharacterized protein</fullName>
    </submittedName>
</protein>
<dbReference type="AlphaFoldDB" id="A0A0L8V611"/>
<evidence type="ECO:0000313" key="3">
    <source>
        <dbReference type="Proteomes" id="UP000036958"/>
    </source>
</evidence>
<gene>
    <name evidence="2" type="ORF">NC99_32890</name>
</gene>